<dbReference type="OrthoDB" id="391988at2759"/>
<dbReference type="Proteomes" id="UP000886523">
    <property type="component" value="Unassembled WGS sequence"/>
</dbReference>
<dbReference type="EMBL" id="MU129001">
    <property type="protein sequence ID" value="KAF9511397.1"/>
    <property type="molecule type" value="Genomic_DNA"/>
</dbReference>
<dbReference type="InterPro" id="IPR052279">
    <property type="entry name" value="EngB_GTPase"/>
</dbReference>
<dbReference type="PANTHER" id="PTHR46498:SF1">
    <property type="entry name" value="GTP-BINDING PROTEIN 8"/>
    <property type="match status" value="1"/>
</dbReference>
<dbReference type="GO" id="GO:0005525">
    <property type="term" value="F:GTP binding"/>
    <property type="evidence" value="ECO:0007669"/>
    <property type="project" value="InterPro"/>
</dbReference>
<gene>
    <name evidence="3" type="ORF">BS47DRAFT_1185228</name>
</gene>
<proteinExistence type="predicted"/>
<name>A0A9P6ATG3_9AGAM</name>
<feature type="region of interest" description="Disordered" evidence="1">
    <location>
        <begin position="255"/>
        <end position="324"/>
    </location>
</feature>
<sequence length="324" mass="36916">MTFRKTIARGMPVPFNTHTSRPVRKYLSALQEEWSQRRESKWNLTPNWSEWFEDPRLTAFHSSASTFDTLPSLPHPEVLFAGRSEVGKSSLIGGMIRTKNRTFMRHNSTPNSPPTFNFYVCGKDTLDDQSKITIVDTPGYIQRGTPKWSELFSTYIKNRTNGEDHLSKFDMLMLQELESICKDNPNGVRFQPIFSKCDQVGHRIVLSRMLANVDQIYQTAPSTMEPWIMTTIKGKGTKMGIDAMREAIVVGAGVSKRVPPKHPPSPATIFRQIPSNSHRPNVPEYIPPYPSRDAYLRGQLSPSFRDPRPVPPHLKIDSLYPRSD</sequence>
<dbReference type="SUPFAM" id="SSF52540">
    <property type="entry name" value="P-loop containing nucleoside triphosphate hydrolases"/>
    <property type="match status" value="1"/>
</dbReference>
<accession>A0A9P6ATG3</accession>
<dbReference type="AlphaFoldDB" id="A0A9P6ATG3"/>
<feature type="domain" description="G" evidence="2">
    <location>
        <begin position="77"/>
        <end position="156"/>
    </location>
</feature>
<evidence type="ECO:0000256" key="1">
    <source>
        <dbReference type="SAM" id="MobiDB-lite"/>
    </source>
</evidence>
<evidence type="ECO:0000313" key="4">
    <source>
        <dbReference type="Proteomes" id="UP000886523"/>
    </source>
</evidence>
<protein>
    <recommendedName>
        <fullName evidence="2">G domain-containing protein</fullName>
    </recommendedName>
</protein>
<dbReference type="InterPro" id="IPR006073">
    <property type="entry name" value="GTP-bd"/>
</dbReference>
<dbReference type="GO" id="GO:0005739">
    <property type="term" value="C:mitochondrion"/>
    <property type="evidence" value="ECO:0007669"/>
    <property type="project" value="TreeGrafter"/>
</dbReference>
<organism evidence="3 4">
    <name type="scientific">Hydnum rufescens UP504</name>
    <dbReference type="NCBI Taxonomy" id="1448309"/>
    <lineage>
        <taxon>Eukaryota</taxon>
        <taxon>Fungi</taxon>
        <taxon>Dikarya</taxon>
        <taxon>Basidiomycota</taxon>
        <taxon>Agaricomycotina</taxon>
        <taxon>Agaricomycetes</taxon>
        <taxon>Cantharellales</taxon>
        <taxon>Hydnaceae</taxon>
        <taxon>Hydnum</taxon>
    </lineage>
</organism>
<evidence type="ECO:0000259" key="2">
    <source>
        <dbReference type="Pfam" id="PF01926"/>
    </source>
</evidence>
<evidence type="ECO:0000313" key="3">
    <source>
        <dbReference type="EMBL" id="KAF9511397.1"/>
    </source>
</evidence>
<dbReference type="Pfam" id="PF01926">
    <property type="entry name" value="MMR_HSR1"/>
    <property type="match status" value="1"/>
</dbReference>
<comment type="caution">
    <text evidence="3">The sequence shown here is derived from an EMBL/GenBank/DDBJ whole genome shotgun (WGS) entry which is preliminary data.</text>
</comment>
<dbReference type="InterPro" id="IPR027417">
    <property type="entry name" value="P-loop_NTPase"/>
</dbReference>
<dbReference type="Gene3D" id="3.40.50.300">
    <property type="entry name" value="P-loop containing nucleotide triphosphate hydrolases"/>
    <property type="match status" value="1"/>
</dbReference>
<dbReference type="PANTHER" id="PTHR46498">
    <property type="entry name" value="GTP-BINDING PROTEIN 8"/>
    <property type="match status" value="1"/>
</dbReference>
<reference evidence="3" key="1">
    <citation type="journal article" date="2020" name="Nat. Commun.">
        <title>Large-scale genome sequencing of mycorrhizal fungi provides insights into the early evolution of symbiotic traits.</title>
        <authorList>
            <person name="Miyauchi S."/>
            <person name="Kiss E."/>
            <person name="Kuo A."/>
            <person name="Drula E."/>
            <person name="Kohler A."/>
            <person name="Sanchez-Garcia M."/>
            <person name="Morin E."/>
            <person name="Andreopoulos B."/>
            <person name="Barry K.W."/>
            <person name="Bonito G."/>
            <person name="Buee M."/>
            <person name="Carver A."/>
            <person name="Chen C."/>
            <person name="Cichocki N."/>
            <person name="Clum A."/>
            <person name="Culley D."/>
            <person name="Crous P.W."/>
            <person name="Fauchery L."/>
            <person name="Girlanda M."/>
            <person name="Hayes R.D."/>
            <person name="Keri Z."/>
            <person name="LaButti K."/>
            <person name="Lipzen A."/>
            <person name="Lombard V."/>
            <person name="Magnuson J."/>
            <person name="Maillard F."/>
            <person name="Murat C."/>
            <person name="Nolan M."/>
            <person name="Ohm R.A."/>
            <person name="Pangilinan J."/>
            <person name="Pereira M.F."/>
            <person name="Perotto S."/>
            <person name="Peter M."/>
            <person name="Pfister S."/>
            <person name="Riley R."/>
            <person name="Sitrit Y."/>
            <person name="Stielow J.B."/>
            <person name="Szollosi G."/>
            <person name="Zifcakova L."/>
            <person name="Stursova M."/>
            <person name="Spatafora J.W."/>
            <person name="Tedersoo L."/>
            <person name="Vaario L.M."/>
            <person name="Yamada A."/>
            <person name="Yan M."/>
            <person name="Wang P."/>
            <person name="Xu J."/>
            <person name="Bruns T."/>
            <person name="Baldrian P."/>
            <person name="Vilgalys R."/>
            <person name="Dunand C."/>
            <person name="Henrissat B."/>
            <person name="Grigoriev I.V."/>
            <person name="Hibbett D."/>
            <person name="Nagy L.G."/>
            <person name="Martin F.M."/>
        </authorList>
    </citation>
    <scope>NUCLEOTIDE SEQUENCE</scope>
    <source>
        <strain evidence="3">UP504</strain>
    </source>
</reference>
<keyword evidence="4" id="KW-1185">Reference proteome</keyword>